<dbReference type="PANTHER" id="PTHR19143:SF426">
    <property type="entry name" value="RE19569P"/>
    <property type="match status" value="1"/>
</dbReference>
<dbReference type="InterPro" id="IPR050373">
    <property type="entry name" value="Fibrinogen_C-term_domain"/>
</dbReference>
<keyword evidence="3" id="KW-1133">Transmembrane helix</keyword>
<keyword evidence="3" id="KW-0472">Membrane</keyword>
<feature type="region of interest" description="Disordered" evidence="2">
    <location>
        <begin position="470"/>
        <end position="562"/>
    </location>
</feature>
<feature type="compositionally biased region" description="Polar residues" evidence="2">
    <location>
        <begin position="213"/>
        <end position="230"/>
    </location>
</feature>
<feature type="compositionally biased region" description="Basic residues" evidence="2">
    <location>
        <begin position="470"/>
        <end position="483"/>
    </location>
</feature>
<evidence type="ECO:0000256" key="2">
    <source>
        <dbReference type="SAM" id="MobiDB-lite"/>
    </source>
</evidence>
<dbReference type="GO" id="GO:0005615">
    <property type="term" value="C:extracellular space"/>
    <property type="evidence" value="ECO:0000318"/>
    <property type="project" value="GO_Central"/>
</dbReference>
<evidence type="ECO:0000313" key="7">
    <source>
        <dbReference type="Proteomes" id="UP000000305"/>
    </source>
</evidence>
<dbReference type="AlphaFoldDB" id="E9GJB5"/>
<feature type="compositionally biased region" description="Gly residues" evidence="2">
    <location>
        <begin position="312"/>
        <end position="329"/>
    </location>
</feature>
<feature type="compositionally biased region" description="Acidic residues" evidence="2">
    <location>
        <begin position="293"/>
        <end position="304"/>
    </location>
</feature>
<proteinExistence type="predicted"/>
<name>E9GJB5_DAPPU</name>
<feature type="chain" id="PRO_5003241274" evidence="4">
    <location>
        <begin position="24"/>
        <end position="749"/>
    </location>
</feature>
<dbReference type="Gene3D" id="3.90.215.10">
    <property type="entry name" value="Gamma Fibrinogen, chain A, domain 1"/>
    <property type="match status" value="1"/>
</dbReference>
<dbReference type="EMBL" id="GL732547">
    <property type="protein sequence ID" value="EFX80514.1"/>
    <property type="molecule type" value="Genomic_DNA"/>
</dbReference>
<feature type="compositionally biased region" description="Gly residues" evidence="2">
    <location>
        <begin position="523"/>
        <end position="532"/>
    </location>
</feature>
<dbReference type="InterPro" id="IPR014716">
    <property type="entry name" value="Fibrinogen_a/b/g_C_1"/>
</dbReference>
<sequence>MQLGIFVRVVIVVVLVVADVGRAAILDPMTAMKDDISRIKVMMETVGERMERFNDLYLNKLETRLLNSATSLAHIDSNVKNLQERAHVWDTFQLHVSAWNEQIKSVDKKLDILSRGAEKWEIIDEKMATLLPLDDRLTKLMTKLQETDAKVAEIQQKLNSNNNKGGGTNGGAAGTAMASNAHEAPLFSEYTSRGVLSALKDIEIKVNKIANGGDTSTPNGHQQTDKTNNGRPWARDNELLLELQQKTLDVVNDVAGKVDFILDRTPVVVANHKRSQNGGGGGKQAAVQGLDSDNSEDVYDDGDSDYSTTNGGENGGNGNGNGNGNGGMNGAAERSLVKTWRRMLQPVRRANQKFGSLDKMLVQLEKMVNASSALVRRDAEVREITDDLAALLECCRGNDVGWRGLTKSLEALGESIKAGQTAENQCVNEADLQTRLQHTQTELVRQMGDAFKEQMTAGVDRIRQTCIGQRKKSLAVSHHHQHQHSGGGNGTGQYLGLTGDGDESTTEGAVASQGQATPVGPDSAGGGGGGGGKRTDVKQSTSSSSSSSVGGATGGKTGVRGCHDLRLAGETETRTYSLASGKELNEGGRDYNTRFCDMTTDGGGWTVIQRRGDYGLPRENFSVNWRDYKLGFGQLDGEFWFGNDFIHRLTNEHDVVLRVELWDFEDGHVYADYESFRSMKTRDERRVKRLGIPGTLYGWELFSFVSFLLPFELLLVGLFVIISAGVTTRWEHDVNRCQHSTGTKRKKSK</sequence>
<dbReference type="HOGENOM" id="CLU_380080_0_0_1"/>
<dbReference type="KEGG" id="dpx:DAPPUDRAFT_103450"/>
<evidence type="ECO:0000256" key="3">
    <source>
        <dbReference type="SAM" id="Phobius"/>
    </source>
</evidence>
<feature type="signal peptide" evidence="4">
    <location>
        <begin position="1"/>
        <end position="23"/>
    </location>
</feature>
<evidence type="ECO:0000313" key="6">
    <source>
        <dbReference type="EMBL" id="EFX80514.1"/>
    </source>
</evidence>
<keyword evidence="1" id="KW-0175">Coiled coil</keyword>
<dbReference type="SMART" id="SM00186">
    <property type="entry name" value="FBG"/>
    <property type="match status" value="1"/>
</dbReference>
<dbReference type="eggNOG" id="KOG2579">
    <property type="taxonomic scope" value="Eukaryota"/>
</dbReference>
<feature type="compositionally biased region" description="Low complexity" evidence="2">
    <location>
        <begin position="540"/>
        <end position="550"/>
    </location>
</feature>
<keyword evidence="3" id="KW-0812">Transmembrane</keyword>
<evidence type="ECO:0000256" key="1">
    <source>
        <dbReference type="SAM" id="Coils"/>
    </source>
</evidence>
<dbReference type="InParanoid" id="E9GJB5"/>
<feature type="region of interest" description="Disordered" evidence="2">
    <location>
        <begin position="210"/>
        <end position="232"/>
    </location>
</feature>
<dbReference type="Proteomes" id="UP000000305">
    <property type="component" value="Unassembled WGS sequence"/>
</dbReference>
<dbReference type="PANTHER" id="PTHR19143">
    <property type="entry name" value="FIBRINOGEN/TENASCIN/ANGIOPOEITIN"/>
    <property type="match status" value="1"/>
</dbReference>
<dbReference type="Pfam" id="PF00147">
    <property type="entry name" value="Fibrinogen_C"/>
    <property type="match status" value="1"/>
</dbReference>
<dbReference type="STRING" id="6669.E9GJB5"/>
<dbReference type="InterPro" id="IPR036056">
    <property type="entry name" value="Fibrinogen-like_C"/>
</dbReference>
<dbReference type="SUPFAM" id="SSF56496">
    <property type="entry name" value="Fibrinogen C-terminal domain-like"/>
    <property type="match status" value="1"/>
</dbReference>
<organism evidence="6 7">
    <name type="scientific">Daphnia pulex</name>
    <name type="common">Water flea</name>
    <dbReference type="NCBI Taxonomy" id="6669"/>
    <lineage>
        <taxon>Eukaryota</taxon>
        <taxon>Metazoa</taxon>
        <taxon>Ecdysozoa</taxon>
        <taxon>Arthropoda</taxon>
        <taxon>Crustacea</taxon>
        <taxon>Branchiopoda</taxon>
        <taxon>Diplostraca</taxon>
        <taxon>Cladocera</taxon>
        <taxon>Anomopoda</taxon>
        <taxon>Daphniidae</taxon>
        <taxon>Daphnia</taxon>
    </lineage>
</organism>
<feature type="domain" description="Fibrinogen C-terminal" evidence="5">
    <location>
        <begin position="553"/>
        <end position="677"/>
    </location>
</feature>
<keyword evidence="4" id="KW-0732">Signal</keyword>
<feature type="region of interest" description="Disordered" evidence="2">
    <location>
        <begin position="272"/>
        <end position="331"/>
    </location>
</feature>
<reference evidence="6 7" key="1">
    <citation type="journal article" date="2011" name="Science">
        <title>The ecoresponsive genome of Daphnia pulex.</title>
        <authorList>
            <person name="Colbourne J.K."/>
            <person name="Pfrender M.E."/>
            <person name="Gilbert D."/>
            <person name="Thomas W.K."/>
            <person name="Tucker A."/>
            <person name="Oakley T.H."/>
            <person name="Tokishita S."/>
            <person name="Aerts A."/>
            <person name="Arnold G.J."/>
            <person name="Basu M.K."/>
            <person name="Bauer D.J."/>
            <person name="Caceres C.E."/>
            <person name="Carmel L."/>
            <person name="Casola C."/>
            <person name="Choi J.H."/>
            <person name="Detter J.C."/>
            <person name="Dong Q."/>
            <person name="Dusheyko S."/>
            <person name="Eads B.D."/>
            <person name="Frohlich T."/>
            <person name="Geiler-Samerotte K.A."/>
            <person name="Gerlach D."/>
            <person name="Hatcher P."/>
            <person name="Jogdeo S."/>
            <person name="Krijgsveld J."/>
            <person name="Kriventseva E.V."/>
            <person name="Kultz D."/>
            <person name="Laforsch C."/>
            <person name="Lindquist E."/>
            <person name="Lopez J."/>
            <person name="Manak J.R."/>
            <person name="Muller J."/>
            <person name="Pangilinan J."/>
            <person name="Patwardhan R.P."/>
            <person name="Pitluck S."/>
            <person name="Pritham E.J."/>
            <person name="Rechtsteiner A."/>
            <person name="Rho M."/>
            <person name="Rogozin I.B."/>
            <person name="Sakarya O."/>
            <person name="Salamov A."/>
            <person name="Schaack S."/>
            <person name="Shapiro H."/>
            <person name="Shiga Y."/>
            <person name="Skalitzky C."/>
            <person name="Smith Z."/>
            <person name="Souvorov A."/>
            <person name="Sung W."/>
            <person name="Tang Z."/>
            <person name="Tsuchiya D."/>
            <person name="Tu H."/>
            <person name="Vos H."/>
            <person name="Wang M."/>
            <person name="Wolf Y.I."/>
            <person name="Yamagata H."/>
            <person name="Yamada T."/>
            <person name="Ye Y."/>
            <person name="Shaw J.R."/>
            <person name="Andrews J."/>
            <person name="Crease T.J."/>
            <person name="Tang H."/>
            <person name="Lucas S.M."/>
            <person name="Robertson H.M."/>
            <person name="Bork P."/>
            <person name="Koonin E.V."/>
            <person name="Zdobnov E.M."/>
            <person name="Grigoriev I.V."/>
            <person name="Lynch M."/>
            <person name="Boore J.L."/>
        </authorList>
    </citation>
    <scope>NUCLEOTIDE SEQUENCE [LARGE SCALE GENOMIC DNA]</scope>
</reference>
<keyword evidence="7" id="KW-1185">Reference proteome</keyword>
<evidence type="ECO:0000259" key="5">
    <source>
        <dbReference type="PROSITE" id="PS51406"/>
    </source>
</evidence>
<dbReference type="InterPro" id="IPR002181">
    <property type="entry name" value="Fibrinogen_a/b/g_C_dom"/>
</dbReference>
<dbReference type="OrthoDB" id="6145874at2759"/>
<protein>
    <submittedName>
        <fullName evidence="6">Fibrinogen and fibronectin</fullName>
    </submittedName>
</protein>
<accession>E9GJB5</accession>
<feature type="coiled-coil region" evidence="1">
    <location>
        <begin position="137"/>
        <end position="164"/>
    </location>
</feature>
<dbReference type="PROSITE" id="PS51406">
    <property type="entry name" value="FIBRINOGEN_C_2"/>
    <property type="match status" value="1"/>
</dbReference>
<evidence type="ECO:0000256" key="4">
    <source>
        <dbReference type="SAM" id="SignalP"/>
    </source>
</evidence>
<gene>
    <name evidence="6" type="ORF">DAPPUDRAFT_103450</name>
</gene>
<feature type="transmembrane region" description="Helical" evidence="3">
    <location>
        <begin position="696"/>
        <end position="722"/>
    </location>
</feature>